<organism evidence="1 2">
    <name type="scientific">Populus trichocarpa</name>
    <name type="common">Western balsam poplar</name>
    <name type="synonym">Populus balsamifera subsp. trichocarpa</name>
    <dbReference type="NCBI Taxonomy" id="3694"/>
    <lineage>
        <taxon>Eukaryota</taxon>
        <taxon>Viridiplantae</taxon>
        <taxon>Streptophyta</taxon>
        <taxon>Embryophyta</taxon>
        <taxon>Tracheophyta</taxon>
        <taxon>Spermatophyta</taxon>
        <taxon>Magnoliopsida</taxon>
        <taxon>eudicotyledons</taxon>
        <taxon>Gunneridae</taxon>
        <taxon>Pentapetalae</taxon>
        <taxon>rosids</taxon>
        <taxon>fabids</taxon>
        <taxon>Malpighiales</taxon>
        <taxon>Salicaceae</taxon>
        <taxon>Saliceae</taxon>
        <taxon>Populus</taxon>
    </lineage>
</organism>
<keyword evidence="2" id="KW-1185">Reference proteome</keyword>
<sequence length="111" mass="11868">MQAAKEKISNLASVAKERMTICKAKVEEQATARTEEEKELAKERGKVKEAQAKMGSNHHHQRPAVGTQPVVGTRPMVGTRANQPVGTAGTVPVSTVPTYPLGGHPPGQNYV</sequence>
<name>A0ACC0T8F1_POPTR</name>
<gene>
    <name evidence="1" type="ORF">POPTR_003G090501v4</name>
</gene>
<dbReference type="Proteomes" id="UP000006729">
    <property type="component" value="Chromosome 3"/>
</dbReference>
<evidence type="ECO:0000313" key="1">
    <source>
        <dbReference type="EMBL" id="KAI9397854.1"/>
    </source>
</evidence>
<accession>A0ACC0T8F1</accession>
<dbReference type="EMBL" id="CM009292">
    <property type="protein sequence ID" value="KAI9397854.1"/>
    <property type="molecule type" value="Genomic_DNA"/>
</dbReference>
<protein>
    <submittedName>
        <fullName evidence="1">Uncharacterized protein</fullName>
    </submittedName>
</protein>
<evidence type="ECO:0000313" key="2">
    <source>
        <dbReference type="Proteomes" id="UP000006729"/>
    </source>
</evidence>
<reference evidence="1 2" key="1">
    <citation type="journal article" date="2006" name="Science">
        <title>The genome of black cottonwood, Populus trichocarpa (Torr. &amp; Gray).</title>
        <authorList>
            <person name="Tuskan G.A."/>
            <person name="Difazio S."/>
            <person name="Jansson S."/>
            <person name="Bohlmann J."/>
            <person name="Grigoriev I."/>
            <person name="Hellsten U."/>
            <person name="Putnam N."/>
            <person name="Ralph S."/>
            <person name="Rombauts S."/>
            <person name="Salamov A."/>
            <person name="Schein J."/>
            <person name="Sterck L."/>
            <person name="Aerts A."/>
            <person name="Bhalerao R.R."/>
            <person name="Bhalerao R.P."/>
            <person name="Blaudez D."/>
            <person name="Boerjan W."/>
            <person name="Brun A."/>
            <person name="Brunner A."/>
            <person name="Busov V."/>
            <person name="Campbell M."/>
            <person name="Carlson J."/>
            <person name="Chalot M."/>
            <person name="Chapman J."/>
            <person name="Chen G.L."/>
            <person name="Cooper D."/>
            <person name="Coutinho P.M."/>
            <person name="Couturier J."/>
            <person name="Covert S."/>
            <person name="Cronk Q."/>
            <person name="Cunningham R."/>
            <person name="Davis J."/>
            <person name="Degroeve S."/>
            <person name="Dejardin A."/>
            <person name="Depamphilis C."/>
            <person name="Detter J."/>
            <person name="Dirks B."/>
            <person name="Dubchak I."/>
            <person name="Duplessis S."/>
            <person name="Ehlting J."/>
            <person name="Ellis B."/>
            <person name="Gendler K."/>
            <person name="Goodstein D."/>
            <person name="Gribskov M."/>
            <person name="Grimwood J."/>
            <person name="Groover A."/>
            <person name="Gunter L."/>
            <person name="Hamberger B."/>
            <person name="Heinze B."/>
            <person name="Helariutta Y."/>
            <person name="Henrissat B."/>
            <person name="Holligan D."/>
            <person name="Holt R."/>
            <person name="Huang W."/>
            <person name="Islam-Faridi N."/>
            <person name="Jones S."/>
            <person name="Jones-Rhoades M."/>
            <person name="Jorgensen R."/>
            <person name="Joshi C."/>
            <person name="Kangasjarvi J."/>
            <person name="Karlsson J."/>
            <person name="Kelleher C."/>
            <person name="Kirkpatrick R."/>
            <person name="Kirst M."/>
            <person name="Kohler A."/>
            <person name="Kalluri U."/>
            <person name="Larimer F."/>
            <person name="Leebens-Mack J."/>
            <person name="Leple J.C."/>
            <person name="Locascio P."/>
            <person name="Lou Y."/>
            <person name="Lucas S."/>
            <person name="Martin F."/>
            <person name="Montanini B."/>
            <person name="Napoli C."/>
            <person name="Nelson D.R."/>
            <person name="Nelson C."/>
            <person name="Nieminen K."/>
            <person name="Nilsson O."/>
            <person name="Pereda V."/>
            <person name="Peter G."/>
            <person name="Philippe R."/>
            <person name="Pilate G."/>
            <person name="Poliakov A."/>
            <person name="Razumovskaya J."/>
            <person name="Richardson P."/>
            <person name="Rinaldi C."/>
            <person name="Ritland K."/>
            <person name="Rouze P."/>
            <person name="Ryaboy D."/>
            <person name="Schmutz J."/>
            <person name="Schrader J."/>
            <person name="Segerman B."/>
            <person name="Shin H."/>
            <person name="Siddiqui A."/>
            <person name="Sterky F."/>
            <person name="Terry A."/>
            <person name="Tsai C.J."/>
            <person name="Uberbacher E."/>
            <person name="Unneberg P."/>
            <person name="Vahala J."/>
            <person name="Wall K."/>
            <person name="Wessler S."/>
            <person name="Yang G."/>
            <person name="Yin T."/>
            <person name="Douglas C."/>
            <person name="Marra M."/>
            <person name="Sandberg G."/>
            <person name="Van de Peer Y."/>
            <person name="Rokhsar D."/>
        </authorList>
    </citation>
    <scope>NUCLEOTIDE SEQUENCE [LARGE SCALE GENOMIC DNA]</scope>
    <source>
        <strain evidence="2">cv. Nisqually</strain>
    </source>
</reference>
<proteinExistence type="predicted"/>
<comment type="caution">
    <text evidence="1">The sequence shown here is derived from an EMBL/GenBank/DDBJ whole genome shotgun (WGS) entry which is preliminary data.</text>
</comment>